<evidence type="ECO:0000313" key="1">
    <source>
        <dbReference type="EMBL" id="CAF1055201.1"/>
    </source>
</evidence>
<dbReference type="Proteomes" id="UP000663852">
    <property type="component" value="Unassembled WGS sequence"/>
</dbReference>
<name>A0A814KSZ9_ADIRI</name>
<gene>
    <name evidence="1" type="ORF">EDS130_LOCUS17638</name>
</gene>
<organism evidence="1 2">
    <name type="scientific">Adineta ricciae</name>
    <name type="common">Rotifer</name>
    <dbReference type="NCBI Taxonomy" id="249248"/>
    <lineage>
        <taxon>Eukaryota</taxon>
        <taxon>Metazoa</taxon>
        <taxon>Spiralia</taxon>
        <taxon>Gnathifera</taxon>
        <taxon>Rotifera</taxon>
        <taxon>Eurotatoria</taxon>
        <taxon>Bdelloidea</taxon>
        <taxon>Adinetida</taxon>
        <taxon>Adinetidae</taxon>
        <taxon>Adineta</taxon>
    </lineage>
</organism>
<dbReference type="AlphaFoldDB" id="A0A814KSZ9"/>
<protein>
    <submittedName>
        <fullName evidence="1">Uncharacterized protein</fullName>
    </submittedName>
</protein>
<proteinExistence type="predicted"/>
<reference evidence="1" key="1">
    <citation type="submission" date="2021-02" db="EMBL/GenBank/DDBJ databases">
        <authorList>
            <person name="Nowell W R."/>
        </authorList>
    </citation>
    <scope>NUCLEOTIDE SEQUENCE</scope>
</reference>
<sequence>MGSVSSTCCGRQQRPKLITIIHDGSAQTRYPLTSCLKNSFYHPQHTNRNSMTRFRSADANHLSFAIHPVNTPQIIHHIEQVRVGQPVSMNIRHVVFDVSEDSSPTTDPTCTKNNLLESIPRICDKYPNLLSSNPRQAIRKTLHTNFQI</sequence>
<accession>A0A814KSZ9</accession>
<evidence type="ECO:0000313" key="2">
    <source>
        <dbReference type="Proteomes" id="UP000663852"/>
    </source>
</evidence>
<comment type="caution">
    <text evidence="1">The sequence shown here is derived from an EMBL/GenBank/DDBJ whole genome shotgun (WGS) entry which is preliminary data.</text>
</comment>
<dbReference type="EMBL" id="CAJNOJ010000079">
    <property type="protein sequence ID" value="CAF1055201.1"/>
    <property type="molecule type" value="Genomic_DNA"/>
</dbReference>